<comment type="subcellular location">
    <subcellularLocation>
        <location evidence="1">Cell membrane</location>
        <topology evidence="1">Multi-pass membrane protein</topology>
    </subcellularLocation>
</comment>
<comment type="caution">
    <text evidence="8">The sequence shown here is derived from an EMBL/GenBank/DDBJ whole genome shotgun (WGS) entry which is preliminary data.</text>
</comment>
<evidence type="ECO:0000259" key="7">
    <source>
        <dbReference type="Pfam" id="PF01292"/>
    </source>
</evidence>
<dbReference type="GO" id="GO:0009055">
    <property type="term" value="F:electron transfer activity"/>
    <property type="evidence" value="ECO:0007669"/>
    <property type="project" value="InterPro"/>
</dbReference>
<feature type="transmembrane region" description="Helical" evidence="6">
    <location>
        <begin position="134"/>
        <end position="155"/>
    </location>
</feature>
<dbReference type="Pfam" id="PF01292">
    <property type="entry name" value="Ni_hydr_CYTB"/>
    <property type="match status" value="1"/>
</dbReference>
<evidence type="ECO:0000256" key="1">
    <source>
        <dbReference type="ARBA" id="ARBA00004651"/>
    </source>
</evidence>
<dbReference type="AlphaFoldDB" id="A0A1A6C4J1"/>
<dbReference type="SUPFAM" id="SSF81342">
    <property type="entry name" value="Transmembrane di-heme cytochromes"/>
    <property type="match status" value="1"/>
</dbReference>
<dbReference type="Proteomes" id="UP000029273">
    <property type="component" value="Unassembled WGS sequence"/>
</dbReference>
<feature type="transmembrane region" description="Helical" evidence="6">
    <location>
        <begin position="49"/>
        <end position="65"/>
    </location>
</feature>
<organism evidence="8 9">
    <name type="scientific">Acidihalobacter prosperus</name>
    <dbReference type="NCBI Taxonomy" id="160660"/>
    <lineage>
        <taxon>Bacteria</taxon>
        <taxon>Pseudomonadati</taxon>
        <taxon>Pseudomonadota</taxon>
        <taxon>Gammaproteobacteria</taxon>
        <taxon>Chromatiales</taxon>
        <taxon>Ectothiorhodospiraceae</taxon>
        <taxon>Acidihalobacter</taxon>
    </lineage>
</organism>
<keyword evidence="5 6" id="KW-0472">Membrane</keyword>
<feature type="domain" description="Cytochrome b561 bacterial/Ni-hydrogenase" evidence="7">
    <location>
        <begin position="4"/>
        <end position="195"/>
    </location>
</feature>
<keyword evidence="9" id="KW-1185">Reference proteome</keyword>
<reference evidence="8 9" key="1">
    <citation type="journal article" date="2014" name="Genome Announc.">
        <title>Draft Genome Sequence of the Iron-Oxidizing, Acidophilic, and Halotolerant 'Thiobacillus prosperus' Type Strain DSM 5130.</title>
        <authorList>
            <person name="Ossandon F.J."/>
            <person name="Cardenas J.P."/>
            <person name="Corbett M."/>
            <person name="Quatrini R."/>
            <person name="Holmes D.S."/>
            <person name="Watkin E."/>
        </authorList>
    </citation>
    <scope>NUCLEOTIDE SEQUENCE [LARGE SCALE GENOMIC DNA]</scope>
    <source>
        <strain evidence="8 9">DSM 5130</strain>
    </source>
</reference>
<proteinExistence type="predicted"/>
<dbReference type="Gene3D" id="1.20.950.20">
    <property type="entry name" value="Transmembrane di-heme cytochromes, Chain C"/>
    <property type="match status" value="1"/>
</dbReference>
<feature type="transmembrane region" description="Helical" evidence="6">
    <location>
        <begin position="105"/>
        <end position="128"/>
    </location>
</feature>
<dbReference type="GO" id="GO:0022904">
    <property type="term" value="P:respiratory electron transport chain"/>
    <property type="evidence" value="ECO:0007669"/>
    <property type="project" value="InterPro"/>
</dbReference>
<evidence type="ECO:0000256" key="4">
    <source>
        <dbReference type="ARBA" id="ARBA00022989"/>
    </source>
</evidence>
<protein>
    <recommendedName>
        <fullName evidence="7">Cytochrome b561 bacterial/Ni-hydrogenase domain-containing protein</fullName>
    </recommendedName>
</protein>
<evidence type="ECO:0000256" key="5">
    <source>
        <dbReference type="ARBA" id="ARBA00023136"/>
    </source>
</evidence>
<keyword evidence="2" id="KW-1003">Cell membrane</keyword>
<dbReference type="STRING" id="160660.BJI67_00630"/>
<dbReference type="OrthoDB" id="5793842at2"/>
<accession>A0A1A6C4J1</accession>
<evidence type="ECO:0000313" key="9">
    <source>
        <dbReference type="Proteomes" id="UP000029273"/>
    </source>
</evidence>
<keyword evidence="3 6" id="KW-0812">Transmembrane</keyword>
<keyword evidence="4 6" id="KW-1133">Transmembrane helix</keyword>
<gene>
    <name evidence="8" type="ORF">Thpro_021811</name>
</gene>
<feature type="transmembrane region" description="Helical" evidence="6">
    <location>
        <begin position="12"/>
        <end position="29"/>
    </location>
</feature>
<evidence type="ECO:0000256" key="6">
    <source>
        <dbReference type="SAM" id="Phobius"/>
    </source>
</evidence>
<evidence type="ECO:0000256" key="3">
    <source>
        <dbReference type="ARBA" id="ARBA00022692"/>
    </source>
</evidence>
<dbReference type="InterPro" id="IPR011577">
    <property type="entry name" value="Cyt_b561_bac/Ni-Hgenase"/>
</dbReference>
<dbReference type="InterPro" id="IPR016174">
    <property type="entry name" value="Di-haem_cyt_TM"/>
</dbReference>
<sequence>MNAWDGASKVYHWLLSFAISFELFSSTLMSDVSTNAAFPAPSSVGVFDAHQIGGVVCAAVLAAYLHRIRRDPRMRERLFPWLQRGGMAPVWSEIRALLRGRLPPAGAAVGLPGFVHGLGVLIMLGMALTGVLNILLRPGVTIPFSFGFAPTFFIYSVESVVHNAISVMAWAYWIGHVAFAVIHEAAGQGVIRGMFLPADGTRGEAGGANLREPMR</sequence>
<dbReference type="GO" id="GO:0005886">
    <property type="term" value="C:plasma membrane"/>
    <property type="evidence" value="ECO:0007669"/>
    <property type="project" value="UniProtKB-SubCell"/>
</dbReference>
<evidence type="ECO:0000313" key="8">
    <source>
        <dbReference type="EMBL" id="OBS09483.1"/>
    </source>
</evidence>
<evidence type="ECO:0000256" key="2">
    <source>
        <dbReference type="ARBA" id="ARBA00022475"/>
    </source>
</evidence>
<dbReference type="EMBL" id="JQSG02000003">
    <property type="protein sequence ID" value="OBS09483.1"/>
    <property type="molecule type" value="Genomic_DNA"/>
</dbReference>
<name>A0A1A6C4J1_9GAMM</name>
<feature type="transmembrane region" description="Helical" evidence="6">
    <location>
        <begin position="167"/>
        <end position="186"/>
    </location>
</feature>
<dbReference type="RefSeq" id="WP_065089526.1">
    <property type="nucleotide sequence ID" value="NZ_JQSG02000003.1"/>
</dbReference>